<keyword evidence="1" id="KW-0732">Signal</keyword>
<proteinExistence type="predicted"/>
<sequence>MKYLVIFLTFVSFNCMAQDYNTMLSAHRKQYKADFITDKHSPLKEADLPNLHFFDADSTYRVNAEVELLTGQPIFKMPTFNGAQQEHIRYARIKFMLNGKPQQLFIYQNVTLSKRPEFADYLFLPFLDQTNSEETYGGGRYIDLKTTDIKNGHTQIDFNKAYNPYCAYSDGYQCPMPPRENTLKLKVEAGEKQYTGEKKHM</sequence>
<dbReference type="Proteomes" id="UP000293331">
    <property type="component" value="Unassembled WGS sequence"/>
</dbReference>
<accession>A0A4Q5LKR0</accession>
<name>A0A4Q5LKR0_9SPHI</name>
<dbReference type="EMBL" id="SEWG01000004">
    <property type="protein sequence ID" value="RYU90294.1"/>
    <property type="molecule type" value="Genomic_DNA"/>
</dbReference>
<dbReference type="PANTHER" id="PTHR41913">
    <property type="entry name" value="DUF1684 DOMAIN-CONTAINING PROTEIN"/>
    <property type="match status" value="1"/>
</dbReference>
<keyword evidence="3" id="KW-1185">Reference proteome</keyword>
<feature type="signal peptide" evidence="1">
    <location>
        <begin position="1"/>
        <end position="17"/>
    </location>
</feature>
<dbReference type="InterPro" id="IPR012467">
    <property type="entry name" value="DUF1684"/>
</dbReference>
<dbReference type="Pfam" id="PF07920">
    <property type="entry name" value="DUF1684"/>
    <property type="match status" value="1"/>
</dbReference>
<comment type="caution">
    <text evidence="2">The sequence shown here is derived from an EMBL/GenBank/DDBJ whole genome shotgun (WGS) entry which is preliminary data.</text>
</comment>
<protein>
    <submittedName>
        <fullName evidence="2">DUF1684 domain-containing protein</fullName>
    </submittedName>
</protein>
<dbReference type="RefSeq" id="WP_129876949.1">
    <property type="nucleotide sequence ID" value="NZ_SEWG01000004.1"/>
</dbReference>
<dbReference type="PANTHER" id="PTHR41913:SF1">
    <property type="entry name" value="DUF1684 DOMAIN-CONTAINING PROTEIN"/>
    <property type="match status" value="1"/>
</dbReference>
<dbReference type="AlphaFoldDB" id="A0A4Q5LKR0"/>
<gene>
    <name evidence="2" type="ORF">EWM62_12260</name>
</gene>
<evidence type="ECO:0000313" key="2">
    <source>
        <dbReference type="EMBL" id="RYU90294.1"/>
    </source>
</evidence>
<evidence type="ECO:0000256" key="1">
    <source>
        <dbReference type="SAM" id="SignalP"/>
    </source>
</evidence>
<reference evidence="2 3" key="1">
    <citation type="submission" date="2019-02" db="EMBL/GenBank/DDBJ databases">
        <title>Bacterial novel species Mucilaginibacter sp. 17JY9-4 isolated from soil.</title>
        <authorList>
            <person name="Jung H.-Y."/>
        </authorList>
    </citation>
    <scope>NUCLEOTIDE SEQUENCE [LARGE SCALE GENOMIC DNA]</scope>
    <source>
        <strain evidence="2 3">17JY9-4</strain>
    </source>
</reference>
<dbReference type="OrthoDB" id="5493262at2"/>
<evidence type="ECO:0000313" key="3">
    <source>
        <dbReference type="Proteomes" id="UP000293331"/>
    </source>
</evidence>
<organism evidence="2 3">
    <name type="scientific">Mucilaginibacter terrigena</name>
    <dbReference type="NCBI Taxonomy" id="2492395"/>
    <lineage>
        <taxon>Bacteria</taxon>
        <taxon>Pseudomonadati</taxon>
        <taxon>Bacteroidota</taxon>
        <taxon>Sphingobacteriia</taxon>
        <taxon>Sphingobacteriales</taxon>
        <taxon>Sphingobacteriaceae</taxon>
        <taxon>Mucilaginibacter</taxon>
    </lineage>
</organism>
<feature type="chain" id="PRO_5020385042" evidence="1">
    <location>
        <begin position="18"/>
        <end position="201"/>
    </location>
</feature>